<organism evidence="13 14">
    <name type="scientific">Streptomyces niveus</name>
    <name type="common">Streptomyces spheroides</name>
    <dbReference type="NCBI Taxonomy" id="193462"/>
    <lineage>
        <taxon>Bacteria</taxon>
        <taxon>Bacillati</taxon>
        <taxon>Actinomycetota</taxon>
        <taxon>Actinomycetes</taxon>
        <taxon>Kitasatosporales</taxon>
        <taxon>Streptomycetaceae</taxon>
        <taxon>Streptomyces</taxon>
    </lineage>
</organism>
<keyword evidence="7 11" id="KW-0805">Transcription regulation</keyword>
<feature type="binding site" evidence="11">
    <location>
        <position position="44"/>
    </location>
    <ligand>
        <name>[4Fe-4S] cluster</name>
        <dbReference type="ChEBI" id="CHEBI:49883"/>
    </ligand>
</feature>
<keyword evidence="10 11" id="KW-0804">Transcription</keyword>
<keyword evidence="3 11" id="KW-0004">4Fe-4S</keyword>
<keyword evidence="6 11" id="KW-0411">Iron-sulfur</keyword>
<evidence type="ECO:0000256" key="7">
    <source>
        <dbReference type="ARBA" id="ARBA00023015"/>
    </source>
</evidence>
<evidence type="ECO:0000313" key="14">
    <source>
        <dbReference type="Proteomes" id="UP001432209"/>
    </source>
</evidence>
<keyword evidence="4 11" id="KW-0479">Metal-binding</keyword>
<dbReference type="InterPro" id="IPR003482">
    <property type="entry name" value="Whib"/>
</dbReference>
<comment type="similarity">
    <text evidence="2 11">Belongs to the WhiB family.</text>
</comment>
<proteinExistence type="inferred from homology"/>
<evidence type="ECO:0000256" key="3">
    <source>
        <dbReference type="ARBA" id="ARBA00022485"/>
    </source>
</evidence>
<feature type="domain" description="4Fe-4S Wbl-type" evidence="12">
    <location>
        <begin position="12"/>
        <end position="68"/>
    </location>
</feature>
<keyword evidence="5 11" id="KW-0408">Iron</keyword>
<gene>
    <name evidence="11" type="primary">whiB</name>
    <name evidence="13" type="ORF">OG442_07110</name>
</gene>
<evidence type="ECO:0000256" key="4">
    <source>
        <dbReference type="ARBA" id="ARBA00022723"/>
    </source>
</evidence>
<evidence type="ECO:0000256" key="9">
    <source>
        <dbReference type="ARBA" id="ARBA00023157"/>
    </source>
</evidence>
<dbReference type="Proteomes" id="UP001432209">
    <property type="component" value="Chromosome"/>
</dbReference>
<keyword evidence="8 11" id="KW-0238">DNA-binding</keyword>
<feature type="binding site" evidence="11">
    <location>
        <position position="38"/>
    </location>
    <ligand>
        <name>[4Fe-4S] cluster</name>
        <dbReference type="ChEBI" id="CHEBI:49883"/>
    </ligand>
</feature>
<feature type="binding site" evidence="11">
    <location>
        <position position="35"/>
    </location>
    <ligand>
        <name>[4Fe-4S] cluster</name>
        <dbReference type="ChEBI" id="CHEBI:49883"/>
    </ligand>
</feature>
<dbReference type="HAMAP" id="MF_01479">
    <property type="entry name" value="WhiB"/>
    <property type="match status" value="1"/>
</dbReference>
<evidence type="ECO:0000256" key="1">
    <source>
        <dbReference type="ARBA" id="ARBA00004496"/>
    </source>
</evidence>
<keyword evidence="11" id="KW-0963">Cytoplasm</keyword>
<evidence type="ECO:0000256" key="8">
    <source>
        <dbReference type="ARBA" id="ARBA00023125"/>
    </source>
</evidence>
<dbReference type="Pfam" id="PF02467">
    <property type="entry name" value="Whib"/>
    <property type="match status" value="1"/>
</dbReference>
<evidence type="ECO:0000256" key="2">
    <source>
        <dbReference type="ARBA" id="ARBA00006597"/>
    </source>
</evidence>
<sequence>MNAPSSWSEQGACRTIAPDTLFVQGQEQNQAKSVCLGCHVRTECLAYALDNREEFGIWGGMTERERRALLRRRPNVTSWQRLLETARNTHEQTNDSNHQQTA</sequence>
<keyword evidence="9 11" id="KW-1015">Disulfide bond</keyword>
<comment type="PTM">
    <text evidence="11">The Fe-S cluster can be nitrosylated by nitric oxide (NO).</text>
</comment>
<dbReference type="PANTHER" id="PTHR38839">
    <property type="entry name" value="TRANSCRIPTIONAL REGULATOR WHID-RELATED"/>
    <property type="match status" value="1"/>
</dbReference>
<evidence type="ECO:0000256" key="6">
    <source>
        <dbReference type="ARBA" id="ARBA00023014"/>
    </source>
</evidence>
<accession>A0ABZ1ZY98</accession>
<evidence type="ECO:0000259" key="12">
    <source>
        <dbReference type="PROSITE" id="PS51674"/>
    </source>
</evidence>
<comment type="subcellular location">
    <subcellularLocation>
        <location evidence="1 11">Cytoplasm</location>
    </subcellularLocation>
</comment>
<dbReference type="PROSITE" id="PS51674">
    <property type="entry name" value="4FE4S_WBL"/>
    <property type="match status" value="1"/>
</dbReference>
<comment type="PTM">
    <text evidence="11">Upon Fe-S cluster removal intramolecular disulfide bonds are formed.</text>
</comment>
<comment type="function">
    <text evidence="11">Acts as a transcriptional regulator. Probably redox-responsive. The apo- but not holo-form probably binds DNA.</text>
</comment>
<evidence type="ECO:0000256" key="11">
    <source>
        <dbReference type="HAMAP-Rule" id="MF_01479"/>
    </source>
</evidence>
<evidence type="ECO:0000256" key="10">
    <source>
        <dbReference type="ARBA" id="ARBA00023163"/>
    </source>
</evidence>
<name>A0ABZ1ZY98_STRNV</name>
<reference evidence="13" key="1">
    <citation type="submission" date="2022-10" db="EMBL/GenBank/DDBJ databases">
        <title>The complete genomes of actinobacterial strains from the NBC collection.</title>
        <authorList>
            <person name="Joergensen T.S."/>
            <person name="Alvarez Arevalo M."/>
            <person name="Sterndorff E.B."/>
            <person name="Faurdal D."/>
            <person name="Vuksanovic O."/>
            <person name="Mourched A.-S."/>
            <person name="Charusanti P."/>
            <person name="Shaw S."/>
            <person name="Blin K."/>
            <person name="Weber T."/>
        </authorList>
    </citation>
    <scope>NUCLEOTIDE SEQUENCE</scope>
    <source>
        <strain evidence="13">NBC_01432</strain>
    </source>
</reference>
<comment type="cofactor">
    <cofactor evidence="11">
        <name>[4Fe-4S] cluster</name>
        <dbReference type="ChEBI" id="CHEBI:49883"/>
    </cofactor>
    <text evidence="11">Binds 1 [4Fe-4S] cluster per subunit. Following nitrosylation of the [4Fe-4S] cluster binds 1 [4Fe-8(NO)] cluster per subunit.</text>
</comment>
<evidence type="ECO:0000313" key="13">
    <source>
        <dbReference type="EMBL" id="WUX51326.1"/>
    </source>
</evidence>
<dbReference type="EMBL" id="CP109495">
    <property type="protein sequence ID" value="WUX51326.1"/>
    <property type="molecule type" value="Genomic_DNA"/>
</dbReference>
<keyword evidence="14" id="KW-1185">Reference proteome</keyword>
<evidence type="ECO:0000256" key="5">
    <source>
        <dbReference type="ARBA" id="ARBA00023004"/>
    </source>
</evidence>
<protein>
    <recommendedName>
        <fullName evidence="11">Transcriptional regulator WhiB</fullName>
    </recommendedName>
</protein>
<feature type="binding site" evidence="11">
    <location>
        <position position="13"/>
    </location>
    <ligand>
        <name>[4Fe-4S] cluster</name>
        <dbReference type="ChEBI" id="CHEBI:49883"/>
    </ligand>
</feature>
<dbReference type="InterPro" id="IPR034768">
    <property type="entry name" value="4FE4S_WBL"/>
</dbReference>
<dbReference type="PANTHER" id="PTHR38839:SF7">
    <property type="entry name" value="TRANSCRIPTIONAL REGULATOR WHIB4"/>
    <property type="match status" value="1"/>
</dbReference>